<comment type="catalytic activity">
    <reaction evidence="1 9 10">
        <text>D-alanyl-D-alanine + H2O = 2 D-alanine</text>
        <dbReference type="Rhea" id="RHEA:20661"/>
        <dbReference type="ChEBI" id="CHEBI:15377"/>
        <dbReference type="ChEBI" id="CHEBI:57416"/>
        <dbReference type="ChEBI" id="CHEBI:57822"/>
        <dbReference type="EC" id="3.4.13.22"/>
    </reaction>
</comment>
<evidence type="ECO:0000313" key="13">
    <source>
        <dbReference type="Proteomes" id="UP000253862"/>
    </source>
</evidence>
<dbReference type="EC" id="3.4.13.22" evidence="9 10"/>
<keyword evidence="4 9" id="KW-0378">Hydrolase</keyword>
<evidence type="ECO:0000256" key="4">
    <source>
        <dbReference type="ARBA" id="ARBA00022801"/>
    </source>
</evidence>
<dbReference type="InterPro" id="IPR000755">
    <property type="entry name" value="A_A_dipeptidase"/>
</dbReference>
<dbReference type="Pfam" id="PF01427">
    <property type="entry name" value="Peptidase_M15"/>
    <property type="match status" value="2"/>
</dbReference>
<dbReference type="PANTHER" id="PTHR43126:SF1">
    <property type="entry name" value="D-ALANYL-D-ALANINE DIPEPTIDASE"/>
    <property type="match status" value="1"/>
</dbReference>
<dbReference type="AlphaFoldDB" id="A0A345JPL6"/>
<name>A0A345JPL6_9GAMM</name>
<keyword evidence="11" id="KW-0732">Signal</keyword>
<feature type="site" description="Transition state stabilizer" evidence="9">
    <location>
        <position position="95"/>
    </location>
</feature>
<feature type="binding site" evidence="9">
    <location>
        <position position="229"/>
    </location>
    <ligand>
        <name>Zn(2+)</name>
        <dbReference type="ChEBI" id="CHEBI:29105"/>
        <note>catalytic</note>
    </ligand>
</feature>
<dbReference type="EMBL" id="CP022375">
    <property type="protein sequence ID" value="AXH29262.1"/>
    <property type="molecule type" value="Genomic_DNA"/>
</dbReference>
<proteinExistence type="inferred from homology"/>
<feature type="active site" description="Proton donor/acceptor" evidence="9">
    <location>
        <position position="226"/>
    </location>
</feature>
<dbReference type="CDD" id="cd14817">
    <property type="entry name" value="D-Ala-D-Ala_dipeptidase_VanX"/>
    <property type="match status" value="1"/>
</dbReference>
<dbReference type="GO" id="GO:0006508">
    <property type="term" value="P:proteolysis"/>
    <property type="evidence" value="ECO:0007669"/>
    <property type="project" value="UniProtKB-KW"/>
</dbReference>
<evidence type="ECO:0000256" key="3">
    <source>
        <dbReference type="ARBA" id="ARBA00022723"/>
    </source>
</evidence>
<keyword evidence="3 9" id="KW-0479">Metal-binding</keyword>
<dbReference type="GO" id="GO:0008270">
    <property type="term" value="F:zinc ion binding"/>
    <property type="evidence" value="ECO:0007669"/>
    <property type="project" value="UniProtKB-UniRule"/>
</dbReference>
<reference evidence="12 13" key="1">
    <citation type="submission" date="2017-07" db="EMBL/GenBank/DDBJ databases">
        <title>Complete genome sequences and comparative analysis of the novel pathogen Francisella opportunistica.</title>
        <authorList>
            <person name="Dietrich E.A."/>
            <person name="Kingry L.C."/>
            <person name="Petersen J.M."/>
        </authorList>
    </citation>
    <scope>NUCLEOTIDE SEQUENCE [LARGE SCALE GENOMIC DNA]</scope>
    <source>
        <strain evidence="12 13">14-2155</strain>
    </source>
</reference>
<dbReference type="Proteomes" id="UP000253862">
    <property type="component" value="Chromosome"/>
</dbReference>
<dbReference type="Gene3D" id="3.30.1380.10">
    <property type="match status" value="1"/>
</dbReference>
<dbReference type="KEGG" id="foo:CGC45_00980"/>
<dbReference type="GO" id="GO:0160237">
    <property type="term" value="F:D-Ala-D-Ala dipeptidase activity"/>
    <property type="evidence" value="ECO:0007669"/>
    <property type="project" value="UniProtKB-EC"/>
</dbReference>
<feature type="binding site" evidence="9">
    <location>
        <position position="140"/>
    </location>
    <ligand>
        <name>Zn(2+)</name>
        <dbReference type="ChEBI" id="CHEBI:29105"/>
        <note>catalytic</note>
    </ligand>
</feature>
<evidence type="ECO:0000313" key="12">
    <source>
        <dbReference type="EMBL" id="AXH29262.1"/>
    </source>
</evidence>
<organism evidence="12 13">
    <name type="scientific">Francisella opportunistica</name>
    <dbReference type="NCBI Taxonomy" id="2016517"/>
    <lineage>
        <taxon>Bacteria</taxon>
        <taxon>Pseudomonadati</taxon>
        <taxon>Pseudomonadota</taxon>
        <taxon>Gammaproteobacteria</taxon>
        <taxon>Thiotrichales</taxon>
        <taxon>Francisellaceae</taxon>
        <taxon>Francisella</taxon>
    </lineage>
</organism>
<evidence type="ECO:0000256" key="10">
    <source>
        <dbReference type="PIRNR" id="PIRNR026671"/>
    </source>
</evidence>
<evidence type="ECO:0000256" key="6">
    <source>
        <dbReference type="ARBA" id="ARBA00022997"/>
    </source>
</evidence>
<keyword evidence="2 9" id="KW-0645">Protease</keyword>
<feature type="chain" id="PRO_5016558538" description="D-alanyl-D-alanine dipeptidase" evidence="11">
    <location>
        <begin position="23"/>
        <end position="246"/>
    </location>
</feature>
<comment type="function">
    <text evidence="9 10">Catalyzes hydrolysis of the D-alanyl-D-alanine dipeptide.</text>
</comment>
<dbReference type="GO" id="GO:0071555">
    <property type="term" value="P:cell wall organization"/>
    <property type="evidence" value="ECO:0007669"/>
    <property type="project" value="UniProtKB-KW"/>
</dbReference>
<feature type="binding site" evidence="9">
    <location>
        <position position="147"/>
    </location>
    <ligand>
        <name>Zn(2+)</name>
        <dbReference type="ChEBI" id="CHEBI:29105"/>
        <note>catalytic</note>
    </ligand>
</feature>
<gene>
    <name evidence="9" type="primary">ddpX</name>
    <name evidence="12" type="ORF">CGC43_00985</name>
</gene>
<protein>
    <recommendedName>
        <fullName evidence="9 10">D-alanyl-D-alanine dipeptidase</fullName>
        <shortName evidence="9 10">D-Ala-D-Ala dipeptidase</shortName>
        <ecNumber evidence="9 10">3.4.13.22</ecNumber>
    </recommendedName>
</protein>
<dbReference type="InterPro" id="IPR009045">
    <property type="entry name" value="Zn_M74/Hedgehog-like"/>
</dbReference>
<dbReference type="OrthoDB" id="9801430at2"/>
<dbReference type="GO" id="GO:0008237">
    <property type="term" value="F:metallopeptidase activity"/>
    <property type="evidence" value="ECO:0007669"/>
    <property type="project" value="UniProtKB-KW"/>
</dbReference>
<keyword evidence="5 9" id="KW-0862">Zinc</keyword>
<evidence type="ECO:0000256" key="9">
    <source>
        <dbReference type="HAMAP-Rule" id="MF_01924"/>
    </source>
</evidence>
<keyword evidence="13" id="KW-1185">Reference proteome</keyword>
<sequence length="246" mass="28318">MVMKKITIVAFLMLAFIMEAFAQNIPKDFVNVKDIIPSIQLDIRYATNFNFVGKRIAGYVEGKCYLTKQAANALKQVQDQLLPMSLSLKVYDCYRPQKAVDEFVEWAKDINDTKMRTTFYQKVKKENLFKEGYIAAKSGHSRGSTVDLTIVPLDSKIPKHRSKQISCEFSYNQRDPDNSLDFGTGFDCFSPKSHPDYQGVSAQARANRLLLQTLMINAGFKPLDTEWWHFTLKDEPFKDTYFNFDV</sequence>
<keyword evidence="7 9" id="KW-0482">Metalloprotease</keyword>
<evidence type="ECO:0000256" key="2">
    <source>
        <dbReference type="ARBA" id="ARBA00022670"/>
    </source>
</evidence>
<dbReference type="SUPFAM" id="SSF55166">
    <property type="entry name" value="Hedgehog/DD-peptidase"/>
    <property type="match status" value="1"/>
</dbReference>
<evidence type="ECO:0000256" key="5">
    <source>
        <dbReference type="ARBA" id="ARBA00022833"/>
    </source>
</evidence>
<dbReference type="HAMAP" id="MF_01924">
    <property type="entry name" value="A_A_dipeptidase"/>
    <property type="match status" value="1"/>
</dbReference>
<evidence type="ECO:0000256" key="11">
    <source>
        <dbReference type="SAM" id="SignalP"/>
    </source>
</evidence>
<feature type="signal peptide" evidence="11">
    <location>
        <begin position="1"/>
        <end position="22"/>
    </location>
</feature>
<keyword evidence="6 9" id="KW-0224">Dipeptidase</keyword>
<comment type="cofactor">
    <cofactor evidence="9">
        <name>Zn(2+)</name>
        <dbReference type="ChEBI" id="CHEBI:29105"/>
    </cofactor>
    <text evidence="9">Binds 1 zinc ion per subunit.</text>
</comment>
<keyword evidence="8 10" id="KW-0961">Cell wall biogenesis/degradation</keyword>
<evidence type="ECO:0000256" key="7">
    <source>
        <dbReference type="ARBA" id="ARBA00023049"/>
    </source>
</evidence>
<comment type="similarity">
    <text evidence="9 10">Belongs to the peptidase M15D family.</text>
</comment>
<accession>A0A345JPL6</accession>
<dbReference type="PANTHER" id="PTHR43126">
    <property type="entry name" value="D-ALANYL-D-ALANINE DIPEPTIDASE"/>
    <property type="match status" value="1"/>
</dbReference>
<evidence type="ECO:0000256" key="8">
    <source>
        <dbReference type="ARBA" id="ARBA00023316"/>
    </source>
</evidence>
<evidence type="ECO:0000256" key="1">
    <source>
        <dbReference type="ARBA" id="ARBA00001362"/>
    </source>
</evidence>
<dbReference type="PIRSF" id="PIRSF026671">
    <property type="entry name" value="AA_dipeptidase"/>
    <property type="match status" value="1"/>
</dbReference>